<name>G4CVE3_9ACTN</name>
<keyword evidence="3" id="KW-1185">Reference proteome</keyword>
<protein>
    <submittedName>
        <fullName evidence="2">Uncharacterized protein</fullName>
    </submittedName>
</protein>
<dbReference type="AlphaFoldDB" id="G4CVE3"/>
<evidence type="ECO:0000313" key="2">
    <source>
        <dbReference type="EMBL" id="EGY78931.1"/>
    </source>
</evidence>
<keyword evidence="1" id="KW-0472">Membrane</keyword>
<dbReference type="EMBL" id="AGBA01000005">
    <property type="protein sequence ID" value="EGY78931.1"/>
    <property type="molecule type" value="Genomic_DNA"/>
</dbReference>
<organism evidence="2 3">
    <name type="scientific">Cutibacterium avidum ATCC 25577</name>
    <dbReference type="NCBI Taxonomy" id="997355"/>
    <lineage>
        <taxon>Bacteria</taxon>
        <taxon>Bacillati</taxon>
        <taxon>Actinomycetota</taxon>
        <taxon>Actinomycetes</taxon>
        <taxon>Propionibacteriales</taxon>
        <taxon>Propionibacteriaceae</taxon>
        <taxon>Cutibacterium</taxon>
    </lineage>
</organism>
<accession>G4CVE3</accession>
<reference evidence="2 3" key="1">
    <citation type="submission" date="2011-06" db="EMBL/GenBank/DDBJ databases">
        <authorList>
            <person name="Muzny D."/>
            <person name="Qin X."/>
            <person name="Deng J."/>
            <person name="Jiang H."/>
            <person name="Liu Y."/>
            <person name="Qu J."/>
            <person name="Song X.-Z."/>
            <person name="Zhang L."/>
            <person name="Thornton R."/>
            <person name="Coyle M."/>
            <person name="Francisco L."/>
            <person name="Jackson L."/>
            <person name="Javaid M."/>
            <person name="Korchina V."/>
            <person name="Kovar C."/>
            <person name="Mata R."/>
            <person name="Mathew T."/>
            <person name="Ngo R."/>
            <person name="Nguyen L."/>
            <person name="Nguyen N."/>
            <person name="Okwuonu G."/>
            <person name="Ongeri F."/>
            <person name="Pham C."/>
            <person name="Simmons D."/>
            <person name="Wilczek-Boney K."/>
            <person name="Hale W."/>
            <person name="Jakkamsetti A."/>
            <person name="Pham P."/>
            <person name="Ruth R."/>
            <person name="San Lucas F."/>
            <person name="Warren J."/>
            <person name="Zhang J."/>
            <person name="Zhao Z."/>
            <person name="Zhou C."/>
            <person name="Zhu D."/>
            <person name="Lee S."/>
            <person name="Bess C."/>
            <person name="Blankenburg K."/>
            <person name="Forbes L."/>
            <person name="Fu Q."/>
            <person name="Gubbala S."/>
            <person name="Hirani K."/>
            <person name="Jayaseelan J.C."/>
            <person name="Lara F."/>
            <person name="Munidasa M."/>
            <person name="Palculict T."/>
            <person name="Patil S."/>
            <person name="Pu L.-L."/>
            <person name="Saada N."/>
            <person name="Tang L."/>
            <person name="Weissenberger G."/>
            <person name="Zhu Y."/>
            <person name="Hemphill L."/>
            <person name="Shang Y."/>
            <person name="Youmans B."/>
            <person name="Ayvaz T."/>
            <person name="Ross M."/>
            <person name="Santibanez J."/>
            <person name="Aqrawi P."/>
            <person name="Gross S."/>
            <person name="Joshi V."/>
            <person name="Fowler G."/>
            <person name="Nazareth L."/>
            <person name="Reid J."/>
            <person name="Worley K."/>
            <person name="Petrosino J."/>
            <person name="Highlander S."/>
            <person name="Gibbs R."/>
        </authorList>
    </citation>
    <scope>NUCLEOTIDE SEQUENCE [LARGE SCALE GENOMIC DNA]</scope>
    <source>
        <strain evidence="2 3">ATCC 25577</strain>
    </source>
</reference>
<gene>
    <name evidence="2" type="ORF">HMPREF9153_0500</name>
</gene>
<keyword evidence="1" id="KW-1133">Transmembrane helix</keyword>
<dbReference type="Proteomes" id="UP000005332">
    <property type="component" value="Unassembled WGS sequence"/>
</dbReference>
<evidence type="ECO:0000256" key="1">
    <source>
        <dbReference type="SAM" id="Phobius"/>
    </source>
</evidence>
<keyword evidence="1" id="KW-0812">Transmembrane</keyword>
<feature type="transmembrane region" description="Helical" evidence="1">
    <location>
        <begin position="29"/>
        <end position="48"/>
    </location>
</feature>
<sequence length="49" mass="5381">MRSDTRSRLRAELSISLERSGMRTKKKQLAPVVLAVFIALPATVLAPMA</sequence>
<evidence type="ECO:0000313" key="3">
    <source>
        <dbReference type="Proteomes" id="UP000005332"/>
    </source>
</evidence>
<proteinExistence type="predicted"/>
<comment type="caution">
    <text evidence="2">The sequence shown here is derived from an EMBL/GenBank/DDBJ whole genome shotgun (WGS) entry which is preliminary data.</text>
</comment>
<dbReference type="HOGENOM" id="CLU_192267_0_0_11"/>